<gene>
    <name evidence="1" type="ORF">CEJ86_24745</name>
</gene>
<name>A0A2J0YWZ6_RHIML</name>
<dbReference type="RefSeq" id="WP_100673844.1">
    <property type="nucleotide sequence ID" value="NZ_NJGD01000014.1"/>
</dbReference>
<comment type="caution">
    <text evidence="1">The sequence shown here is derived from an EMBL/GenBank/DDBJ whole genome shotgun (WGS) entry which is preliminary data.</text>
</comment>
<evidence type="ECO:0008006" key="3">
    <source>
        <dbReference type="Google" id="ProtNLM"/>
    </source>
</evidence>
<accession>A0A2J0YWZ6</accession>
<sequence length="125" mass="13978">MKLTFPLTQLRVLLTEAETRWPLGLRSRCGIRDPAGFWLISDQGVYLMHNGLFVEGEQFVVYAEECNPTTMPFEAWSTAKRSSFGHACGCDFIDEQIVRDAIDAGSSLIVEFTATTMTVFAQECS</sequence>
<dbReference type="Pfam" id="PF11284">
    <property type="entry name" value="DUF3085"/>
    <property type="match status" value="1"/>
</dbReference>
<dbReference type="Proteomes" id="UP000231987">
    <property type="component" value="Unassembled WGS sequence"/>
</dbReference>
<dbReference type="InterPro" id="IPR021436">
    <property type="entry name" value="DUF3085"/>
</dbReference>
<proteinExistence type="predicted"/>
<reference evidence="1 2" key="1">
    <citation type="submission" date="2017-06" db="EMBL/GenBank/DDBJ databases">
        <title>Ensifer strains isolated from leguminous trees and herbs display diverse denitrification phenotypes with some acting as strong N2O sinks.</title>
        <authorList>
            <person name="Woliy K."/>
            <person name="Mania D."/>
            <person name="Bakken L.R."/>
            <person name="Frostegard A."/>
        </authorList>
    </citation>
    <scope>NUCLEOTIDE SEQUENCE [LARGE SCALE GENOMIC DNA]</scope>
    <source>
        <strain evidence="1 2">AC50a</strain>
    </source>
</reference>
<protein>
    <recommendedName>
        <fullName evidence="3">DUF3085 domain-containing protein</fullName>
    </recommendedName>
</protein>
<dbReference type="EMBL" id="NJGD01000014">
    <property type="protein sequence ID" value="PJR12791.1"/>
    <property type="molecule type" value="Genomic_DNA"/>
</dbReference>
<evidence type="ECO:0000313" key="2">
    <source>
        <dbReference type="Proteomes" id="UP000231987"/>
    </source>
</evidence>
<dbReference type="AlphaFoldDB" id="A0A2J0YWZ6"/>
<evidence type="ECO:0000313" key="1">
    <source>
        <dbReference type="EMBL" id="PJR12791.1"/>
    </source>
</evidence>
<organism evidence="1 2">
    <name type="scientific">Rhizobium meliloti</name>
    <name type="common">Ensifer meliloti</name>
    <name type="synonym">Sinorhizobium meliloti</name>
    <dbReference type="NCBI Taxonomy" id="382"/>
    <lineage>
        <taxon>Bacteria</taxon>
        <taxon>Pseudomonadati</taxon>
        <taxon>Pseudomonadota</taxon>
        <taxon>Alphaproteobacteria</taxon>
        <taxon>Hyphomicrobiales</taxon>
        <taxon>Rhizobiaceae</taxon>
        <taxon>Sinorhizobium/Ensifer group</taxon>
        <taxon>Sinorhizobium</taxon>
    </lineage>
</organism>